<dbReference type="OrthoDB" id="277398at2759"/>
<dbReference type="InterPro" id="IPR001533">
    <property type="entry name" value="Pterin_deHydtase"/>
</dbReference>
<evidence type="ECO:0000256" key="1">
    <source>
        <dbReference type="ARBA" id="ARBA00001554"/>
    </source>
</evidence>
<sequence>MQCLFNLYHKNKTIMYSISKFCAQIQPTIFLRISQLQTNEFQRLNTCKILSVHRPYQSRQQRLMCSSLLRAVRVNTFESERRYSTVIAQKTPAKKKMARLTEQERSELLQPLLAAGWSLVDNRDAIYKEYLFSDFNAAFSFMSGVALLAEKLNHHPEWFNVYNKVQVTLSTHDVGGLSAKDIRVAKYMEEQAKRLL</sequence>
<keyword evidence="4" id="KW-0456">Lyase</keyword>
<evidence type="ECO:0000256" key="4">
    <source>
        <dbReference type="ARBA" id="ARBA00023239"/>
    </source>
</evidence>
<dbReference type="PANTHER" id="PTHR12599">
    <property type="entry name" value="PTERIN-4-ALPHA-CARBINOLAMINE DEHYDRATASE"/>
    <property type="match status" value="1"/>
</dbReference>
<dbReference type="GO" id="GO:0006729">
    <property type="term" value="P:tetrahydrobiopterin biosynthetic process"/>
    <property type="evidence" value="ECO:0007669"/>
    <property type="project" value="InterPro"/>
</dbReference>
<gene>
    <name evidence="6" type="primary">Pcd</name>
    <name evidence="6" type="ORF">c1_g2_i1</name>
</gene>
<dbReference type="SUPFAM" id="SSF55248">
    <property type="entry name" value="PCD-like"/>
    <property type="match status" value="1"/>
</dbReference>
<dbReference type="Pfam" id="PF01329">
    <property type="entry name" value="Pterin_4a"/>
    <property type="match status" value="1"/>
</dbReference>
<protein>
    <recommendedName>
        <fullName evidence="3">4a-hydroxytetrahydrobiopterin dehydratase</fullName>
        <ecNumber evidence="3">4.2.1.96</ecNumber>
    </recommendedName>
    <alternativeName>
        <fullName evidence="5">4-alpha-hydroxy-tetrahydropterin dehydratase</fullName>
    </alternativeName>
</protein>
<dbReference type="Gene3D" id="3.30.1360.20">
    <property type="entry name" value="Transcriptional coactivator/pterin dehydratase"/>
    <property type="match status" value="1"/>
</dbReference>
<accession>A0A0K8UTZ7</accession>
<dbReference type="NCBIfam" id="NF002018">
    <property type="entry name" value="PRK00823.1-3"/>
    <property type="match status" value="1"/>
</dbReference>
<comment type="catalytic activity">
    <reaction evidence="1">
        <text>(4aS,6R)-4a-hydroxy-L-erythro-5,6,7,8-tetrahydrobiopterin = (6R)-L-erythro-6,7-dihydrobiopterin + H2O</text>
        <dbReference type="Rhea" id="RHEA:11920"/>
        <dbReference type="ChEBI" id="CHEBI:15377"/>
        <dbReference type="ChEBI" id="CHEBI:15642"/>
        <dbReference type="ChEBI" id="CHEBI:43120"/>
        <dbReference type="EC" id="4.2.1.96"/>
    </reaction>
</comment>
<organism evidence="6">
    <name type="scientific">Bactrocera latifrons</name>
    <name type="common">Malaysian fruit fly</name>
    <name type="synonym">Chaetodacus latifrons</name>
    <dbReference type="NCBI Taxonomy" id="174628"/>
    <lineage>
        <taxon>Eukaryota</taxon>
        <taxon>Metazoa</taxon>
        <taxon>Ecdysozoa</taxon>
        <taxon>Arthropoda</taxon>
        <taxon>Hexapoda</taxon>
        <taxon>Insecta</taxon>
        <taxon>Pterygota</taxon>
        <taxon>Neoptera</taxon>
        <taxon>Endopterygota</taxon>
        <taxon>Diptera</taxon>
        <taxon>Brachycera</taxon>
        <taxon>Muscomorpha</taxon>
        <taxon>Tephritoidea</taxon>
        <taxon>Tephritidae</taxon>
        <taxon>Bactrocera</taxon>
        <taxon>Bactrocera</taxon>
    </lineage>
</organism>
<proteinExistence type="inferred from homology"/>
<evidence type="ECO:0000256" key="2">
    <source>
        <dbReference type="ARBA" id="ARBA00006472"/>
    </source>
</evidence>
<dbReference type="PANTHER" id="PTHR12599:SF0">
    <property type="entry name" value="PTERIN-4-ALPHA-CARBINOLAMINE DEHYDRATASE"/>
    <property type="match status" value="1"/>
</dbReference>
<dbReference type="AlphaFoldDB" id="A0A0K8UTZ7"/>
<dbReference type="HAMAP" id="MF_00434">
    <property type="entry name" value="Pterin_4_alpha"/>
    <property type="match status" value="1"/>
</dbReference>
<reference evidence="6" key="1">
    <citation type="submission" date="2015-06" db="EMBL/GenBank/DDBJ databases">
        <authorList>
            <person name="Hoefler B.C."/>
            <person name="Straight P.D."/>
        </authorList>
    </citation>
    <scope>NUCLEOTIDE SEQUENCE</scope>
</reference>
<dbReference type="InterPro" id="IPR036428">
    <property type="entry name" value="PCD_sf"/>
</dbReference>
<dbReference type="CDD" id="cd00914">
    <property type="entry name" value="PCD_DCoH_subfamily_b"/>
    <property type="match status" value="1"/>
</dbReference>
<evidence type="ECO:0000313" key="6">
    <source>
        <dbReference type="EMBL" id="JAI30142.1"/>
    </source>
</evidence>
<dbReference type="GO" id="GO:0008124">
    <property type="term" value="F:4-alpha-hydroxytetrahydrobiopterin dehydratase activity"/>
    <property type="evidence" value="ECO:0007669"/>
    <property type="project" value="UniProtKB-EC"/>
</dbReference>
<dbReference type="EMBL" id="GDHF01022172">
    <property type="protein sequence ID" value="JAI30142.1"/>
    <property type="molecule type" value="Transcribed_RNA"/>
</dbReference>
<comment type="similarity">
    <text evidence="2">Belongs to the pterin-4-alpha-carbinolamine dehydratase family.</text>
</comment>
<dbReference type="EC" id="4.2.1.96" evidence="3"/>
<evidence type="ECO:0000256" key="5">
    <source>
        <dbReference type="ARBA" id="ARBA00030497"/>
    </source>
</evidence>
<name>A0A0K8UTZ7_BACLA</name>
<evidence type="ECO:0000256" key="3">
    <source>
        <dbReference type="ARBA" id="ARBA00013252"/>
    </source>
</evidence>